<name>A0A8E2VN25_9RHOB</name>
<keyword evidence="4" id="KW-1185">Reference proteome</keyword>
<organism evidence="3 4">
    <name type="scientific">Rhodovulum kholense</name>
    <dbReference type="NCBI Taxonomy" id="453584"/>
    <lineage>
        <taxon>Bacteria</taxon>
        <taxon>Pseudomonadati</taxon>
        <taxon>Pseudomonadota</taxon>
        <taxon>Alphaproteobacteria</taxon>
        <taxon>Rhodobacterales</taxon>
        <taxon>Paracoccaceae</taxon>
        <taxon>Rhodovulum</taxon>
    </lineage>
</organism>
<keyword evidence="1" id="KW-0732">Signal</keyword>
<dbReference type="PANTHER" id="PTHR46211:SF14">
    <property type="entry name" value="GLYCEROPHOSPHODIESTER PHOSPHODIESTERASE"/>
    <property type="match status" value="1"/>
</dbReference>
<accession>A0A8E2VN25</accession>
<dbReference type="RefSeq" id="WP_108024155.1">
    <property type="nucleotide sequence ID" value="NZ_QAYC01000002.1"/>
</dbReference>
<evidence type="ECO:0000313" key="3">
    <source>
        <dbReference type="EMBL" id="PTW51458.1"/>
    </source>
</evidence>
<dbReference type="InterPro" id="IPR017946">
    <property type="entry name" value="PLC-like_Pdiesterase_TIM-brl"/>
</dbReference>
<protein>
    <submittedName>
        <fullName evidence="3">Glycerophosphoryl diester phosphodiesterase</fullName>
    </submittedName>
</protein>
<dbReference type="Gene3D" id="3.20.20.190">
    <property type="entry name" value="Phosphatidylinositol (PI) phosphodiesterase"/>
    <property type="match status" value="1"/>
</dbReference>
<dbReference type="NCBIfam" id="TIGR03370">
    <property type="entry name" value="VPLPA-CTERM"/>
    <property type="match status" value="1"/>
</dbReference>
<dbReference type="InterPro" id="IPR030395">
    <property type="entry name" value="GP_PDE_dom"/>
</dbReference>
<dbReference type="EMBL" id="QAYC01000002">
    <property type="protein sequence ID" value="PTW51458.1"/>
    <property type="molecule type" value="Genomic_DNA"/>
</dbReference>
<dbReference type="GO" id="GO:0006629">
    <property type="term" value="P:lipid metabolic process"/>
    <property type="evidence" value="ECO:0007669"/>
    <property type="project" value="InterPro"/>
</dbReference>
<evidence type="ECO:0000313" key="4">
    <source>
        <dbReference type="Proteomes" id="UP000244037"/>
    </source>
</evidence>
<dbReference type="PANTHER" id="PTHR46211">
    <property type="entry name" value="GLYCEROPHOSPHORYL DIESTER PHOSPHODIESTERASE"/>
    <property type="match status" value="1"/>
</dbReference>
<dbReference type="SUPFAM" id="SSF51695">
    <property type="entry name" value="PLC-like phosphodiesterases"/>
    <property type="match status" value="1"/>
</dbReference>
<feature type="domain" description="GP-PDE" evidence="2">
    <location>
        <begin position="41"/>
        <end position="326"/>
    </location>
</feature>
<dbReference type="OrthoDB" id="1854250at2"/>
<sequence>MKLVSNGALVGALLTALCPLLAPPAAQAATLDWQTLSGQAPKVIGHRGAPNYLAENSLPGYELAGDLGADMVETDVQVTRDGELIVMHDGTLERTTNIAARFPPRNGGYSVADFTLAEIKQLTLLPTGSASYSHPGFTPTTDFSVPTLGEFLDTVNAYNATHGTDLGVLTELKSSYTPEVNAKVVAEMLDKGFGETGSNGAVQSFSVANVREMSALFEAAGADVYVDLLGYGGVQTAEGWALSLNGSGTSYELLSELAGYADAVASSYTYITEDFVAAVHAAGLEIYAWTLRPTDEASAAALLADFLAWGVDGFITDNADYVNAALANSGYDVAPAPVPLPAALPMLLAGMAALGGLARRRRPALAA</sequence>
<feature type="signal peptide" evidence="1">
    <location>
        <begin position="1"/>
        <end position="28"/>
    </location>
</feature>
<reference evidence="3 4" key="1">
    <citation type="submission" date="2018-04" db="EMBL/GenBank/DDBJ databases">
        <title>Genomic Encyclopedia of Archaeal and Bacterial Type Strains, Phase II (KMG-II): from individual species to whole genera.</title>
        <authorList>
            <person name="Goeker M."/>
        </authorList>
    </citation>
    <scope>NUCLEOTIDE SEQUENCE [LARGE SCALE GENOMIC DNA]</scope>
    <source>
        <strain evidence="3 4">DSM 19783</strain>
    </source>
</reference>
<evidence type="ECO:0000259" key="2">
    <source>
        <dbReference type="PROSITE" id="PS51704"/>
    </source>
</evidence>
<evidence type="ECO:0000256" key="1">
    <source>
        <dbReference type="SAM" id="SignalP"/>
    </source>
</evidence>
<comment type="caution">
    <text evidence="3">The sequence shown here is derived from an EMBL/GenBank/DDBJ whole genome shotgun (WGS) entry which is preliminary data.</text>
</comment>
<dbReference type="PROSITE" id="PS51704">
    <property type="entry name" value="GP_PDE"/>
    <property type="match status" value="1"/>
</dbReference>
<dbReference type="Pfam" id="PF03009">
    <property type="entry name" value="GDPD"/>
    <property type="match status" value="1"/>
</dbReference>
<gene>
    <name evidence="3" type="ORF">C8N38_102251</name>
</gene>
<dbReference type="InterPro" id="IPR022472">
    <property type="entry name" value="VPLPA-CTERM"/>
</dbReference>
<dbReference type="GO" id="GO:0008081">
    <property type="term" value="F:phosphoric diester hydrolase activity"/>
    <property type="evidence" value="ECO:0007669"/>
    <property type="project" value="InterPro"/>
</dbReference>
<proteinExistence type="predicted"/>
<dbReference type="AlphaFoldDB" id="A0A8E2VN25"/>
<feature type="chain" id="PRO_5034421857" evidence="1">
    <location>
        <begin position="29"/>
        <end position="367"/>
    </location>
</feature>
<dbReference type="Proteomes" id="UP000244037">
    <property type="component" value="Unassembled WGS sequence"/>
</dbReference>